<feature type="coiled-coil region" evidence="1">
    <location>
        <begin position="218"/>
        <end position="347"/>
    </location>
</feature>
<dbReference type="PANTHER" id="PTHR34523">
    <property type="entry name" value="COILED-COIL DOMAIN-CONTAINING PROTEIN 138"/>
    <property type="match status" value="1"/>
</dbReference>
<organism evidence="5">
    <name type="scientific">Phallusia mammillata</name>
    <dbReference type="NCBI Taxonomy" id="59560"/>
    <lineage>
        <taxon>Eukaryota</taxon>
        <taxon>Metazoa</taxon>
        <taxon>Chordata</taxon>
        <taxon>Tunicata</taxon>
        <taxon>Ascidiacea</taxon>
        <taxon>Phlebobranchia</taxon>
        <taxon>Ascidiidae</taxon>
        <taxon>Phallusia</taxon>
    </lineage>
</organism>
<dbReference type="AlphaFoldDB" id="A0A6F9D8N6"/>
<dbReference type="InterPro" id="IPR038798">
    <property type="entry name" value="CCDC138"/>
</dbReference>
<dbReference type="Gene3D" id="1.20.5.340">
    <property type="match status" value="1"/>
</dbReference>
<keyword evidence="1" id="KW-0175">Coiled coil</keyword>
<evidence type="ECO:0000256" key="2">
    <source>
        <dbReference type="SAM" id="MobiDB-lite"/>
    </source>
</evidence>
<dbReference type="EMBL" id="LR783637">
    <property type="protein sequence ID" value="CAB3228169.1"/>
    <property type="molecule type" value="mRNA"/>
</dbReference>
<name>A0A6F9D8N6_9ASCI</name>
<evidence type="ECO:0000259" key="4">
    <source>
        <dbReference type="Pfam" id="PF21037"/>
    </source>
</evidence>
<protein>
    <submittedName>
        <fullName evidence="5">Coiled-coil domain-containing protein 138</fullName>
    </submittedName>
</protein>
<dbReference type="InterPro" id="IPR048751">
    <property type="entry name" value="CCDC138_CC"/>
</dbReference>
<feature type="domain" description="Coiled-coil-domain-containing protein 138 coiled-coil" evidence="4">
    <location>
        <begin position="297"/>
        <end position="355"/>
    </location>
</feature>
<dbReference type="Pfam" id="PF21037">
    <property type="entry name" value="CCDC138_cc"/>
    <property type="match status" value="1"/>
</dbReference>
<evidence type="ECO:0000259" key="3">
    <source>
        <dbReference type="Pfam" id="PF21035"/>
    </source>
</evidence>
<gene>
    <name evidence="5" type="primary">Ccdc138</name>
</gene>
<evidence type="ECO:0000313" key="5">
    <source>
        <dbReference type="EMBL" id="CAB3228169.1"/>
    </source>
</evidence>
<dbReference type="InterPro" id="IPR048750">
    <property type="entry name" value="CCDC138_C"/>
</dbReference>
<feature type="domain" description="Coiled-coil" evidence="3">
    <location>
        <begin position="405"/>
        <end position="709"/>
    </location>
</feature>
<sequence length="714" mass="81954">MEERDLKQFDVEDSDSYVEHLRKKYLQNSLLTSQQTGCDTESGSELLSCSPSNSLSESEKHHYQRAMRELKAMLKSSNNVLKAKQTEDQLAQITEEKLSDTDTEEDILQVSKDIPNMEDAQDSAENTLTISATLPTMSSEYTAGTNMSPSKRKSVRISLEPATFLNSELSSGMEVTWPPPGILRTSSEARPMESTDVKVIHSELMNIHRKLIEKSEMLSERQDELDEREQELIQREENVADQEEMLAMNLDRVRRAQDVMVRLQGVEAEVEDKLDILQENHLREMDELSNALNEKIKEVKRIRNSFDVVKLQNDELKQQVTELSQQNQRFQMQNTKMKKRLENLQRKQEYESQKKANSQILAERLPPQQIQKPKLEDLKSSSKLAKSMDRSSKIWNYSVESLSVVLEWVCEVYLQPLIVRNNYDVQSKALHTSKEYVTDKCLKVLPMLVDVIRYLTVSTQQPKHHLPFLCFVYWSLHHLEDTHHTILTSTARRIGEELVKPAIGRSQLDPNASVIASQSISLQLSMSTSEGKSRSQIFFRSPNPEVRLLSALIILRTLNQVDLLAQIFDQVKKDLKEESNRKLFLKYCAVKSLLPFLTYKSSKGLLGSAVDLMLQMSIESELLPEFLDSCSCETWFKAVSSAVRAIIQSADDGTLEKLCVILQKLSKNKTNRRLFESYSIGRTLLEKFRECDPESNFLSLNLRSILFNLNMLKS</sequence>
<accession>A0A6F9D8N6</accession>
<reference evidence="5" key="1">
    <citation type="submission" date="2020-04" db="EMBL/GenBank/DDBJ databases">
        <authorList>
            <person name="Neveu A P."/>
        </authorList>
    </citation>
    <scope>NUCLEOTIDE SEQUENCE</scope>
    <source>
        <tissue evidence="5">Whole embryo</tissue>
    </source>
</reference>
<dbReference type="Pfam" id="PF21035">
    <property type="entry name" value="CCDC138_C"/>
    <property type="match status" value="1"/>
</dbReference>
<evidence type="ECO:0000256" key="1">
    <source>
        <dbReference type="SAM" id="Coils"/>
    </source>
</evidence>
<dbReference type="PANTHER" id="PTHR34523:SF1">
    <property type="entry name" value="COILED-COIL DOMAIN-CONTAINING PROTEIN 138"/>
    <property type="match status" value="1"/>
</dbReference>
<proteinExistence type="evidence at transcript level"/>
<feature type="region of interest" description="Disordered" evidence="2">
    <location>
        <begin position="33"/>
        <end position="61"/>
    </location>
</feature>
<feature type="compositionally biased region" description="Low complexity" evidence="2">
    <location>
        <begin position="41"/>
        <end position="56"/>
    </location>
</feature>